<dbReference type="SUPFAM" id="SSF50998">
    <property type="entry name" value="Quinoprotein alcohol dehydrogenase-like"/>
    <property type="match status" value="1"/>
</dbReference>
<keyword evidence="2" id="KW-1185">Reference proteome</keyword>
<dbReference type="RefSeq" id="WP_271806300.1">
    <property type="nucleotide sequence ID" value="NZ_JAQMTU010000127.1"/>
</dbReference>
<comment type="caution">
    <text evidence="1">The sequence shown here is derived from an EMBL/GenBank/DDBJ whole genome shotgun (WGS) entry which is preliminary data.</text>
</comment>
<dbReference type="Gene3D" id="2.130.10.10">
    <property type="entry name" value="YVTN repeat-like/Quinoprotein amine dehydrogenase"/>
    <property type="match status" value="1"/>
</dbReference>
<name>A0ABT5AA90_9CYAN</name>
<evidence type="ECO:0000313" key="2">
    <source>
        <dbReference type="Proteomes" id="UP001212123"/>
    </source>
</evidence>
<dbReference type="InterPro" id="IPR011047">
    <property type="entry name" value="Quinoprotein_ADH-like_sf"/>
</dbReference>
<reference evidence="1 2" key="1">
    <citation type="submission" date="2023-01" db="EMBL/GenBank/DDBJ databases">
        <title>Genomes from the Australian National Cyanobacteria Reference Collection.</title>
        <authorList>
            <person name="Willis A."/>
            <person name="Lee E.M.F."/>
        </authorList>
    </citation>
    <scope>NUCLEOTIDE SEQUENCE [LARGE SCALE GENOMIC DNA]</scope>
    <source>
        <strain evidence="1 2">CS-537/01</strain>
    </source>
</reference>
<dbReference type="Proteomes" id="UP001212123">
    <property type="component" value="Unassembled WGS sequence"/>
</dbReference>
<organism evidence="1 2">
    <name type="scientific">Dolichospermum circinale CS-537/01</name>
    <dbReference type="NCBI Taxonomy" id="3021739"/>
    <lineage>
        <taxon>Bacteria</taxon>
        <taxon>Bacillati</taxon>
        <taxon>Cyanobacteriota</taxon>
        <taxon>Cyanophyceae</taxon>
        <taxon>Nostocales</taxon>
        <taxon>Aphanizomenonaceae</taxon>
        <taxon>Dolichospermum</taxon>
        <taxon>Dolichospermum circinale</taxon>
    </lineage>
</organism>
<dbReference type="InterPro" id="IPR015943">
    <property type="entry name" value="WD40/YVTN_repeat-like_dom_sf"/>
</dbReference>
<protein>
    <submittedName>
        <fullName evidence="1">Uncharacterized protein</fullName>
    </submittedName>
</protein>
<dbReference type="EMBL" id="JAQMTU010000127">
    <property type="protein sequence ID" value="MDB9488887.1"/>
    <property type="molecule type" value="Genomic_DNA"/>
</dbReference>
<evidence type="ECO:0000313" key="1">
    <source>
        <dbReference type="EMBL" id="MDB9488887.1"/>
    </source>
</evidence>
<proteinExistence type="predicted"/>
<sequence>MIEAKNYTYLVLLFVTSLFSLTTADGFNSKSVKGWAGKQLGSWHWQLPNTDNGLKPIESWHAIGSAPNGDIYIGGMDHVTNSALYRLESKLGTVRYVGDARSASLAANNWQPTETGQKFHTRPLWYNGKVYVATMDRSNLNDDYLSSRGFHLYAYNPKEEKFTDLSSIEPLGIGAKHVSIVSTAVDPNLNVLYGAAVPTADIYKYDIATGRTENLGRPTAYDKKYPYTGRVMWVDSRSRLYFSTGNLSWGEYNPSIYGHIYYYDPAKGFGELKNWKLQESRAIELGQCLLIQKQCLFSDDRAHIYRFDDSLRSWSYIGQAKTVPAEIFSFNISADGKKAYIVTSSLGPIPADIKKPNFLYEFDITTKTTRKLVSLRDLDPKLAASNRHTGYNAWDSDGRFYFTSFASYDGIEKIPITNRQNAIVTRIDPVRLKVALGILPYLTEVTVSKSPQTDKSTYIFTRKGNVKTIQEVIYKLIIVMKDGTTQERYGKITIPPGILSVTVPEQQFKLGKLEVIKSCVLSLIPNGNDYITGTNSSVKLLIFNKKLH</sequence>
<gene>
    <name evidence="1" type="ORF">PN492_20415</name>
</gene>
<accession>A0ABT5AA90</accession>